<evidence type="ECO:0000256" key="16">
    <source>
        <dbReference type="ARBA" id="ARBA00022741"/>
    </source>
</evidence>
<dbReference type="GO" id="GO:0019029">
    <property type="term" value="C:helical viral capsid"/>
    <property type="evidence" value="ECO:0007669"/>
    <property type="project" value="UniProtKB-KW"/>
</dbReference>
<dbReference type="GO" id="GO:0004386">
    <property type="term" value="F:helicase activity"/>
    <property type="evidence" value="ECO:0007669"/>
    <property type="project" value="UniProtKB-KW"/>
</dbReference>
<dbReference type="GO" id="GO:0004197">
    <property type="term" value="F:cysteine-type endopeptidase activity"/>
    <property type="evidence" value="ECO:0007669"/>
    <property type="project" value="InterPro"/>
</dbReference>
<dbReference type="EMBL" id="MW582791">
    <property type="protein sequence ID" value="QVX32673.1"/>
    <property type="molecule type" value="Genomic_RNA"/>
</dbReference>
<dbReference type="GO" id="GO:0016818">
    <property type="term" value="F:hydrolase activity, acting on acid anhydrides, in phosphorus-containing anhydrides"/>
    <property type="evidence" value="ECO:0007669"/>
    <property type="project" value="InterPro"/>
</dbReference>
<dbReference type="InterPro" id="IPR002540">
    <property type="entry name" value="Pept_S30_P1_potyvir"/>
</dbReference>
<dbReference type="GO" id="GO:0006508">
    <property type="term" value="P:proteolysis"/>
    <property type="evidence" value="ECO:0007669"/>
    <property type="project" value="UniProtKB-KW"/>
</dbReference>
<protein>
    <recommendedName>
        <fullName evidence="5">Genome polyprotein</fullName>
    </recommendedName>
</protein>
<evidence type="ECO:0000256" key="5">
    <source>
        <dbReference type="ARBA" id="ARBA00020107"/>
    </source>
</evidence>
<keyword evidence="22" id="KW-0693">Viral RNA replication</keyword>
<dbReference type="InterPro" id="IPR013648">
    <property type="entry name" value="PP_Potyviridae"/>
</dbReference>
<dbReference type="InterPro" id="IPR001730">
    <property type="entry name" value="Potyv_NIa-pro_dom"/>
</dbReference>
<keyword evidence="21" id="KW-0946">Virion</keyword>
<dbReference type="Pfam" id="PF00271">
    <property type="entry name" value="Helicase_C"/>
    <property type="match status" value="1"/>
</dbReference>
<dbReference type="GO" id="GO:0005198">
    <property type="term" value="F:structural molecule activity"/>
    <property type="evidence" value="ECO:0007669"/>
    <property type="project" value="InterPro"/>
</dbReference>
<dbReference type="Pfam" id="PF00767">
    <property type="entry name" value="Poty_coat"/>
    <property type="match status" value="1"/>
</dbReference>
<evidence type="ECO:0000256" key="12">
    <source>
        <dbReference type="ARBA" id="ARBA00022562"/>
    </source>
</evidence>
<evidence type="ECO:0000256" key="29">
    <source>
        <dbReference type="SAM" id="MobiDB-lite"/>
    </source>
</evidence>
<evidence type="ECO:0000259" key="31">
    <source>
        <dbReference type="SMART" id="SM00490"/>
    </source>
</evidence>
<evidence type="ECO:0000256" key="27">
    <source>
        <dbReference type="ARBA" id="ARBA00045403"/>
    </source>
</evidence>
<organismHost>
    <name type="scientific">Solanum</name>
    <dbReference type="NCBI Taxonomy" id="4107"/>
</organismHost>
<evidence type="ECO:0000256" key="22">
    <source>
        <dbReference type="ARBA" id="ARBA00022953"/>
    </source>
</evidence>
<dbReference type="SMART" id="SM00487">
    <property type="entry name" value="DEXDc"/>
    <property type="match status" value="1"/>
</dbReference>
<dbReference type="GO" id="GO:0042025">
    <property type="term" value="C:host cell nucleus"/>
    <property type="evidence" value="ECO:0007669"/>
    <property type="project" value="UniProtKB-SubCell"/>
</dbReference>
<keyword evidence="13" id="KW-0945">Host-virus interaction</keyword>
<dbReference type="GO" id="GO:0003968">
    <property type="term" value="F:RNA-directed RNA polymerase activity"/>
    <property type="evidence" value="ECO:0007669"/>
    <property type="project" value="InterPro"/>
</dbReference>
<keyword evidence="17" id="KW-0378">Hydrolase</keyword>
<evidence type="ECO:0000256" key="26">
    <source>
        <dbReference type="ARBA" id="ARBA00034108"/>
    </source>
</evidence>
<evidence type="ECO:0000256" key="28">
    <source>
        <dbReference type="RuleBase" id="RU003351"/>
    </source>
</evidence>
<evidence type="ECO:0000256" key="10">
    <source>
        <dbReference type="ARBA" id="ARBA00022553"/>
    </source>
</evidence>
<dbReference type="InterPro" id="IPR039560">
    <property type="entry name" value="Potyvirid-P3"/>
</dbReference>
<dbReference type="SMART" id="SM00490">
    <property type="entry name" value="HELICc"/>
    <property type="match status" value="1"/>
</dbReference>
<proteinExistence type="inferred from homology"/>
<comment type="function">
    <text evidence="24">Involved in aphid transmission, cell-to-cell and systemis movement, encapsidation of the viral RNA and in the regulation of viral RNA amplification.</text>
</comment>
<evidence type="ECO:0000256" key="20">
    <source>
        <dbReference type="ARBA" id="ARBA00022840"/>
    </source>
</evidence>
<comment type="function">
    <text evidence="25">Has helicase activity. It may be involved in replication.</text>
</comment>
<keyword evidence="12" id="KW-1048">Host nucleus</keyword>
<dbReference type="GO" id="GO:0052170">
    <property type="term" value="P:symbiont-mediated suppression of host innate immune response"/>
    <property type="evidence" value="ECO:0007669"/>
    <property type="project" value="UniProtKB-KW"/>
</dbReference>
<dbReference type="Pfam" id="PF00270">
    <property type="entry name" value="DEAD"/>
    <property type="match status" value="1"/>
</dbReference>
<comment type="function">
    <text evidence="27">Mediates the cap-independent, EIF4E-dependent translation of viral genomic RNAs. Binds to the cap-binding site of host EIF4E and thus interferes with the host EIF4E-dependent mRNA export and translation. VPg-RNA directly binds EIF4E and is a template for transcription. Also forms trimeric complexes with EIF4E-EIF4G, which are templates for translation.</text>
</comment>
<comment type="similarity">
    <text evidence="4 28">Belongs to the potyviridae genome polyprotein family.</text>
</comment>
<evidence type="ECO:0000256" key="13">
    <source>
        <dbReference type="ARBA" id="ARBA00022581"/>
    </source>
</evidence>
<organismHost>
    <name type="scientific">Capsicum annuum</name>
    <name type="common">Capsicum pepper</name>
    <dbReference type="NCBI Taxonomy" id="4072"/>
</organismHost>
<keyword evidence="20" id="KW-0067">ATP-binding</keyword>
<evidence type="ECO:0000256" key="14">
    <source>
        <dbReference type="ARBA" id="ARBA00022632"/>
    </source>
</evidence>
<evidence type="ECO:0000256" key="7">
    <source>
        <dbReference type="ARBA" id="ARBA00022488"/>
    </source>
</evidence>
<keyword evidence="7" id="KW-1036">Host cytoplasmic vesicle</keyword>
<evidence type="ECO:0000256" key="25">
    <source>
        <dbReference type="ARBA" id="ARBA00029422"/>
    </source>
</evidence>
<evidence type="ECO:0000256" key="4">
    <source>
        <dbReference type="ARBA" id="ARBA00006064"/>
    </source>
</evidence>
<dbReference type="InterPro" id="IPR001456">
    <property type="entry name" value="HC-pro"/>
</dbReference>
<dbReference type="Pfam" id="PF13608">
    <property type="entry name" value="Potyvirid-P3"/>
    <property type="match status" value="1"/>
</dbReference>
<dbReference type="InterPro" id="IPR001205">
    <property type="entry name" value="RNA-dir_pol_C"/>
</dbReference>
<dbReference type="Pfam" id="PF08440">
    <property type="entry name" value="Poty_PP"/>
    <property type="match status" value="1"/>
</dbReference>
<reference evidence="32" key="1">
    <citation type="submission" date="2021-02" db="EMBL/GenBank/DDBJ databases">
        <authorList>
            <person name="Knierim D."/>
            <person name="Margaria P."/>
            <person name="Menzel W."/>
            <person name="Winter S."/>
        </authorList>
    </citation>
    <scope>NUCLEOTIDE SEQUENCE</scope>
    <source>
        <strain evidence="32">DSMZ PV-0256</strain>
    </source>
</reference>
<keyword evidence="19" id="KW-0788">Thiol protease</keyword>
<evidence type="ECO:0000256" key="6">
    <source>
        <dbReference type="ARBA" id="ARBA00022463"/>
    </source>
</evidence>
<dbReference type="Pfam" id="PF00851">
    <property type="entry name" value="Peptidase_C6"/>
    <property type="match status" value="1"/>
</dbReference>
<dbReference type="Pfam" id="PF01577">
    <property type="entry name" value="Peptidase_S30"/>
    <property type="match status" value="1"/>
</dbReference>
<dbReference type="InterPro" id="IPR001592">
    <property type="entry name" value="Poty_coat"/>
</dbReference>
<sequence>MATNVIHFGSFVCNLPKVQSLCTTVHCPKQSISTNIVRPSDPFAELEERLEPYLQKRMDATIRLTKGGTLVYKHMSEAKRARKARKKQREEEEVRSFMNAAPYIVSSITIGGGEAPSKMEEVSIKRPLNKTPSQKVKRSFTPVTFRDGHMSKFLRALRDCATQNSMTVHLIGKQKTELAFKRRASLNAVHATLHHMRGVDRKRDIVLEEWMNDYVLNFSKVSTWGSTFHAESLKRGDSGLILNANTLRGKFGRCSRGFFIVRGKSDGVILDARSKLSMATVTHMEQYSTPEAFWNGLEKKWSVMRKSTAHTCEPTYSVSNCGEVAAIVAQALFPCHKLTCGECSKEICDLTSSECVQELHRTTSLALERMNNLHPEFQHIVKVLDVVRQLTEASNHGTETFDEIFKMIGSKTQSPFTHLNKLNEFMLKGNENTSEGWLLARQHLRELVRFQKNRTDNIKKGDLASFRNKLSARAQYNLYLSCDNQLDKNASFLWGQREYHARRFFLNFFQQIDPSKGYLSYEDRMVPNGSRKLAIGNLIVPLDLAEFRKRMNGIDTLQPSIGKHCTSQLDGNFVYPCCCTTLDDGQPIRSAVYAPTKKHLVVGNTGDTKYINLPKGDTEMLYIALDGYCYINIYLAMLVNINEEEAKDFTKKVRDIFMPKLGKWPTLMDLATTCAQLRIFHPDVHDAELPRILVDHNTQTCHVVDSYGSISTGYHILKAATVSQLVLFADDNLESEIKHYRVGGIVENHKVQIDSQPSRCGVSEFHAIRMLIKGIYRPSVMYELLSEEPYLLVFSILSPSILIAMYNDRAFELAVQIWLEKEQSIPLIATILTNLAAKVSVATTLVQQLQLIELSADQLLNVTCDGFRVSFAYQSALTLLTRMRDQAKANSELISGGFNEYDQDLAWTLEKNYQGLLHDQWKELSSLEKFRYYCSSRKRKTRLRSNIKSRSSPVASAMSSLSLKPFMGKVFSHMKAGAVRTKQGTKNFIDARCLGISTYFVGSLMRKFPSAKVLLSSLFVLGALLNITHAANRIIIDNRISREHAAALELYRKEDTCHELYTALERKLGEKPTWDEYCSYVAKINPAMLEFIKDSYDEKQVTHQRSTEDLKKVEHIIAFVTLAIMLFDSERSDCVFKTLNKFKGVVCSLGSGVRHQSLDDFVSTMDEKNFVVDFELNDSVQRKNLTTEITFENWWDEQVARGFTIPHYRTEGRFMEFTRATAAKVASDISISSERDFLIRGAVGSGKSTGLPHHLSTYGRVLLIEPTRPLAENVFKQLSGGPFFLKPTMRMRGNSVFGSSPISVMTSGFALHFFANNITQLQEIQFIIIDECHVMDASSMAFRSLIHTYHTNCKVLKVSATPPGREVEFTTQFPVKLVVEDNLSFKTFVESQGTGSNCDMVQYGNNLLVYVASYNEVDQLSKLLVAREFNVTKVDGRTMKHGELEIVTRGTKSKPHFVVATNIIENGVTLDIDVVIDFGMKVSPFLDVDNRSVAYNKVSISYGERIQRLGRVGRIQKGTALRIGHTEKGLIEIPQMISTEAALYCFAYNLPVMSSGVSTSMIKNCTIPQVRTMHTFELSPFFMYNFVSYDGTMHPVVHETLKRYKLRDSVIPLSESSIPYRASSDWITAGDYRRIGVKLDIPDETRIAFHIKDIPPQIHQQLWESVLKYKASAAFPTLRSSSITKIAYTLSTDLYAIPRTLAVVESLLEDERTKQYQFKSLIDNGCSSMFSVVGISNALRAKYSKDYTVENINKLETVKAQLKEFHNLNGSGDELNLIKRFESLQFVHHQSKSSLAKALGLRGVWNKSLIVRDAIIAAGVACGGAWLLYTWFTGKMSEVSHQGRSKTKRIQALKFRKARDKRAGFEIDNNEDTIEEYFGSAYTKKGKGKGTTVGMGKTNRRFINMYGFEPGQFSYIKFVDPLTGAQIEENVYADIVDVQEKFGDIRKQMIVDDELDHRHTEFHNTIHAYLIKDWSNKALKVDLTPHNPLRVSDKASSIMKFPEREGELRQTGKAVEVDVCDIPKEVVKHEAKTLMKGLRDYNPIAQTVCKLTVKSELGETSTYGLGFGGLIIANHHLFKSFNGSLEVKSHHGVFRVPNLMTISVLPLKGRDMIIIKMPRDFPVFPQRLKFREPASTDRVCLIGSNFQERYISTTVSEISATHPVPRSTFWKHWISTDDGHCGLPIVSTTDGFILGLHSLANNRNSENYYTAFDSDFEMKILRSGENTEWVKNWKYNPDTVLWGPLQLTKGTPSGMFKTTKMIEDLLAFKSEIVREQAHTSPWMLEVLKENLKAVAYMKSQLVTKHVVKGECMMFKQYLQENPRANEFFQPKMWAYGKSMLNKEAYIKDIMKYSKVIDVGVVDCDAFEEAIIRVIVYMQIHGFRKCSYITDEEEIFKALNMNTAVGAMYGGKKKEYFEKFTTEDKAEILRQSCLRLYTGKLGVWNGSLKAELRSKEKIEANKTRTFTAAPIDTLLGGKVCVDDFNNQFYSKNIECCWTVGMTKFYGGWNKLLTALPAGWIYCDADGSQFDSSLTPYLINAVLTIRYAFMEDWDIGYKMLQNLYTEIIYTPISTPDGTIVKKFRGNNSGQPSTVVDNSLMVVLAMHYAFVREGIAFEEIDSICKFFVNGDDLLIAVNPERESLLDTLSSHFSDLGLNYDFSSRTRDKSELWFMSHCGISVEGMYIPKLEEERIVSILQWDRAELPEYRLEAICAAMIESWGYPQLTHEIRRFYSWLIEKNPYADLASEGKAPYISELALKKLYLNQDVQNDELQVYLKYFADADEEFECGTYEVHHQSSSRSDTLNAGEEKKENKEVAAVSDGVKKKEVKSTRDSDVNAGTVGTFTVPRIKSITEKMRMPKQRKEGVLNLAHLLEYKPSQVDISNTRSTQAQFDNWYSEVMKAYDLQEEAMGTVMNGLMVWCIENGTSPNISGTWTMMDGDDQVEFPLKPVIENAKPTFRQIMAHFSDVAEAYIEMRNKQEPYMPRYGLVRNLRDMGLARYAFDFYEVTSRTSTRAREAHIQMKAAALKSAQTRLFGLDGGIGTQGENTERHTTEDVSPDMHTLLGVRNM</sequence>
<keyword evidence="18" id="KW-0347">Helicase</keyword>
<dbReference type="Pfam" id="PF00863">
    <property type="entry name" value="Peptidase_C4"/>
    <property type="match status" value="1"/>
</dbReference>
<comment type="subcellular location">
    <subcellularLocation>
        <location evidence="26">Host cytoplasmic vesicle</location>
    </subcellularLocation>
    <subcellularLocation>
        <location evidence="2">Host nucleus</location>
    </subcellularLocation>
    <subcellularLocation>
        <location evidence="3">Virion</location>
    </subcellularLocation>
</comment>
<evidence type="ECO:0000256" key="19">
    <source>
        <dbReference type="ARBA" id="ARBA00022807"/>
    </source>
</evidence>
<feature type="domain" description="Helicase C-terminal" evidence="31">
    <location>
        <begin position="1418"/>
        <end position="1516"/>
    </location>
</feature>
<keyword evidence="9" id="KW-0191">Covalent protein-RNA linkage</keyword>
<dbReference type="CDD" id="cd23175">
    <property type="entry name" value="ps-ssRNAv_Potyviridae_RdRp"/>
    <property type="match status" value="1"/>
</dbReference>
<dbReference type="Pfam" id="PF00680">
    <property type="entry name" value="RdRP_1"/>
    <property type="match status" value="1"/>
</dbReference>
<evidence type="ECO:0000256" key="24">
    <source>
        <dbReference type="ARBA" id="ARBA00029405"/>
    </source>
</evidence>
<evidence type="ECO:0000256" key="21">
    <source>
        <dbReference type="ARBA" id="ARBA00022844"/>
    </source>
</evidence>
<dbReference type="InterPro" id="IPR014001">
    <property type="entry name" value="Helicase_ATP-bd"/>
</dbReference>
<evidence type="ECO:0000256" key="17">
    <source>
        <dbReference type="ARBA" id="ARBA00022801"/>
    </source>
</evidence>
<dbReference type="GO" id="GO:0044161">
    <property type="term" value="C:host cell cytoplasmic vesicle"/>
    <property type="evidence" value="ECO:0007669"/>
    <property type="project" value="UniProtKB-SubCell"/>
</dbReference>
<dbReference type="InterPro" id="IPR011545">
    <property type="entry name" value="DEAD/DEAH_box_helicase_dom"/>
</dbReference>
<evidence type="ECO:0000256" key="8">
    <source>
        <dbReference type="ARBA" id="ARBA00022497"/>
    </source>
</evidence>
<organism evidence="32">
    <name type="scientific">Pepper mottle virus</name>
    <name type="common">PeMV</name>
    <dbReference type="NCBI Taxonomy" id="12209"/>
    <lineage>
        <taxon>Viruses</taxon>
        <taxon>Riboviria</taxon>
        <taxon>Orthornavirae</taxon>
        <taxon>Pisuviricota</taxon>
        <taxon>Stelpaviricetes</taxon>
        <taxon>Patatavirales</taxon>
        <taxon>Potyviridae</taxon>
        <taxon>Potyvirus</taxon>
        <taxon>Potyvirus capsimaculae</taxon>
    </lineage>
</organism>
<keyword evidence="23" id="KW-0899">Viral immunoevasion</keyword>
<dbReference type="PANTHER" id="PTHR43519:SF1">
    <property type="entry name" value="ATP-DEPENDENT RNA HELICASE HRPB"/>
    <property type="match status" value="1"/>
</dbReference>
<evidence type="ECO:0000256" key="15">
    <source>
        <dbReference type="ARBA" id="ARBA00022670"/>
    </source>
</evidence>
<keyword evidence="14" id="KW-1090">Inhibition of host innate immune response by virus</keyword>
<dbReference type="GO" id="GO:0005524">
    <property type="term" value="F:ATP binding"/>
    <property type="evidence" value="ECO:0007669"/>
    <property type="project" value="UniProtKB-KW"/>
</dbReference>
<dbReference type="GO" id="GO:0006351">
    <property type="term" value="P:DNA-templated transcription"/>
    <property type="evidence" value="ECO:0007669"/>
    <property type="project" value="InterPro"/>
</dbReference>
<comment type="catalytic activity">
    <reaction evidence="1">
        <text>Hydrolyzes glutaminyl bonds, and activity is further restricted by preferences for the amino acids in P6 - P1' that vary with the species of potyvirus, e.g. Glu-Xaa-Xaa-Tyr-Xaa-Gln-|-(Ser or Gly) for the enzyme from tobacco etch virus. The natural substrate is the viral polyprotein, but other proteins and oligopeptides containing the appropriate consensus sequence are also cleaved.</text>
        <dbReference type="EC" id="3.4.22.44"/>
    </reaction>
</comment>
<evidence type="ECO:0000256" key="11">
    <source>
        <dbReference type="ARBA" id="ARBA00022561"/>
    </source>
</evidence>
<keyword evidence="6" id="KW-0941">Suppressor of RNA silencing</keyword>
<keyword evidence="16" id="KW-0547">Nucleotide-binding</keyword>
<evidence type="ECO:0000313" key="32">
    <source>
        <dbReference type="EMBL" id="QVX32673.1"/>
    </source>
</evidence>
<evidence type="ECO:0000256" key="9">
    <source>
        <dbReference type="ARBA" id="ARBA00022520"/>
    </source>
</evidence>
<dbReference type="InterPro" id="IPR001650">
    <property type="entry name" value="Helicase_C-like"/>
</dbReference>
<accession>A0A8E7IYR3</accession>
<evidence type="ECO:0000256" key="23">
    <source>
        <dbReference type="ARBA" id="ARBA00023280"/>
    </source>
</evidence>
<evidence type="ECO:0000256" key="3">
    <source>
        <dbReference type="ARBA" id="ARBA00004328"/>
    </source>
</evidence>
<keyword evidence="8" id="KW-1139">Helical capsid protein</keyword>
<name>A0A8E7IYR3_PEMV</name>
<keyword evidence="15" id="KW-0645">Protease</keyword>
<feature type="domain" description="Helicase ATP-binding" evidence="30">
    <location>
        <begin position="1210"/>
        <end position="1391"/>
    </location>
</feature>
<keyword evidence="10" id="KW-0597">Phosphoprotein</keyword>
<feature type="region of interest" description="Disordered" evidence="29">
    <location>
        <begin position="2796"/>
        <end position="2822"/>
    </location>
</feature>
<evidence type="ECO:0000256" key="1">
    <source>
        <dbReference type="ARBA" id="ARBA00000785"/>
    </source>
</evidence>
<dbReference type="GO" id="GO:0003723">
    <property type="term" value="F:RNA binding"/>
    <property type="evidence" value="ECO:0007669"/>
    <property type="project" value="InterPro"/>
</dbReference>
<keyword evidence="11" id="KW-0167">Capsid protein</keyword>
<organismHost>
    <name type="scientific">Datura inoxia</name>
    <name type="common">Downy thornapple</name>
    <name type="synonym">Datura meteloides</name>
    <dbReference type="NCBI Taxonomy" id="4075"/>
</organismHost>
<dbReference type="PANTHER" id="PTHR43519">
    <property type="entry name" value="ATP-DEPENDENT RNA HELICASE HRPB"/>
    <property type="match status" value="1"/>
</dbReference>
<evidence type="ECO:0000256" key="18">
    <source>
        <dbReference type="ARBA" id="ARBA00022806"/>
    </source>
</evidence>
<evidence type="ECO:0000259" key="30">
    <source>
        <dbReference type="SMART" id="SM00487"/>
    </source>
</evidence>
<evidence type="ECO:0000256" key="2">
    <source>
        <dbReference type="ARBA" id="ARBA00004147"/>
    </source>
</evidence>